<keyword evidence="1" id="KW-1133">Transmembrane helix</keyword>
<reference evidence="5" key="1">
    <citation type="submission" date="2020-01" db="EMBL/GenBank/DDBJ databases">
        <title>'Steroidobacter agaridevorans' sp. nov., agar-degrading bacteria isolated from rhizosphere soils.</title>
        <authorList>
            <person name="Ikenaga M."/>
            <person name="Kataoka M."/>
            <person name="Murouchi A."/>
            <person name="Katsuragi S."/>
            <person name="Sakai M."/>
        </authorList>
    </citation>
    <scope>NUCLEOTIDE SEQUENCE [LARGE SCALE GENOMIC DNA]</scope>
    <source>
        <strain evidence="5">YU21-B</strain>
    </source>
</reference>
<keyword evidence="1" id="KW-0812">Transmembrane</keyword>
<evidence type="ECO:0000256" key="1">
    <source>
        <dbReference type="SAM" id="Phobius"/>
    </source>
</evidence>
<dbReference type="RefSeq" id="WP_161814220.1">
    <property type="nucleotide sequence ID" value="NZ_BLJN01000004.1"/>
</dbReference>
<keyword evidence="5" id="KW-1185">Reference proteome</keyword>
<evidence type="ECO:0000259" key="2">
    <source>
        <dbReference type="Pfam" id="PF04773"/>
    </source>
</evidence>
<dbReference type="Pfam" id="PF16220">
    <property type="entry name" value="DUF4880"/>
    <property type="match status" value="1"/>
</dbReference>
<evidence type="ECO:0000313" key="4">
    <source>
        <dbReference type="EMBL" id="GFE82595.1"/>
    </source>
</evidence>
<sequence>MAPTDRRSRASEEAGEWLLRLQAGELPREQREALVDWLRESPVHVAELLRMASVHGALEQFEHWTGIATSGAEHDDVVVPLIAARQGPAVPAKKRSGARWLAAAAIACIAVIVGFLAMSWRGQVIQTDRGERREVALADGSVVQIDPETRLRVKMDEHSRQIHLDTGRALFRVAKNPTRPFIVHADATTVRAIGTAFGVERRSQGVVVTVAEGKVAVDGPREDGAVQTVESSSGQWVLSGANGIVLVANEQVTLQMAASTPQVRKVDSGRALAWAEGRLIFEDTPVADVVAQFNRYNSIQIQVQDARLAARPVSGVFNAANPEAFIDFIQAGAAVQIRREPGGHIVISSPP</sequence>
<organism evidence="4 5">
    <name type="scientific">Steroidobacter agaridevorans</name>
    <dbReference type="NCBI Taxonomy" id="2695856"/>
    <lineage>
        <taxon>Bacteria</taxon>
        <taxon>Pseudomonadati</taxon>
        <taxon>Pseudomonadota</taxon>
        <taxon>Gammaproteobacteria</taxon>
        <taxon>Steroidobacterales</taxon>
        <taxon>Steroidobacteraceae</taxon>
        <taxon>Steroidobacter</taxon>
    </lineage>
</organism>
<accession>A0A829YGH6</accession>
<name>A0A829YGH6_9GAMM</name>
<dbReference type="Gene3D" id="2.60.120.1440">
    <property type="match status" value="1"/>
</dbReference>
<dbReference type="PANTHER" id="PTHR30273:SF2">
    <property type="entry name" value="PROTEIN FECR"/>
    <property type="match status" value="1"/>
</dbReference>
<gene>
    <name evidence="4" type="ORF">GCM10011487_45950</name>
</gene>
<feature type="domain" description="FecR protein" evidence="2">
    <location>
        <begin position="124"/>
        <end position="215"/>
    </location>
</feature>
<evidence type="ECO:0000313" key="5">
    <source>
        <dbReference type="Proteomes" id="UP000445000"/>
    </source>
</evidence>
<dbReference type="PANTHER" id="PTHR30273">
    <property type="entry name" value="PERIPLASMIC SIGNAL SENSOR AND SIGMA FACTOR ACTIVATOR FECR-RELATED"/>
    <property type="match status" value="1"/>
</dbReference>
<evidence type="ECO:0000259" key="3">
    <source>
        <dbReference type="Pfam" id="PF16220"/>
    </source>
</evidence>
<protein>
    <submittedName>
        <fullName evidence="4">Iron dicitrate transporter FecR</fullName>
    </submittedName>
</protein>
<dbReference type="AlphaFoldDB" id="A0A829YGH6"/>
<dbReference type="Gene3D" id="3.55.50.30">
    <property type="match status" value="1"/>
</dbReference>
<comment type="caution">
    <text evidence="4">The sequence shown here is derived from an EMBL/GenBank/DDBJ whole genome shotgun (WGS) entry which is preliminary data.</text>
</comment>
<proteinExistence type="predicted"/>
<dbReference type="EMBL" id="BLJN01000004">
    <property type="protein sequence ID" value="GFE82595.1"/>
    <property type="molecule type" value="Genomic_DNA"/>
</dbReference>
<feature type="domain" description="FecR N-terminal" evidence="3">
    <location>
        <begin position="12"/>
        <end position="52"/>
    </location>
</feature>
<dbReference type="GO" id="GO:0016989">
    <property type="term" value="F:sigma factor antagonist activity"/>
    <property type="evidence" value="ECO:0007669"/>
    <property type="project" value="TreeGrafter"/>
</dbReference>
<dbReference type="Proteomes" id="UP000445000">
    <property type="component" value="Unassembled WGS sequence"/>
</dbReference>
<dbReference type="InterPro" id="IPR006860">
    <property type="entry name" value="FecR"/>
</dbReference>
<dbReference type="PIRSF" id="PIRSF018266">
    <property type="entry name" value="FecR"/>
    <property type="match status" value="1"/>
</dbReference>
<keyword evidence="1" id="KW-0472">Membrane</keyword>
<dbReference type="Pfam" id="PF04773">
    <property type="entry name" value="FecR"/>
    <property type="match status" value="1"/>
</dbReference>
<dbReference type="InterPro" id="IPR032623">
    <property type="entry name" value="FecR_N"/>
</dbReference>
<feature type="transmembrane region" description="Helical" evidence="1">
    <location>
        <begin position="100"/>
        <end position="120"/>
    </location>
</feature>
<dbReference type="InterPro" id="IPR012373">
    <property type="entry name" value="Ferrdict_sens_TM"/>
</dbReference>